<feature type="compositionally biased region" description="Polar residues" evidence="11">
    <location>
        <begin position="1"/>
        <end position="10"/>
    </location>
</feature>
<comment type="subcellular location">
    <subcellularLocation>
        <location evidence="2">Cytoplasm</location>
        <location evidence="2">Cytosol</location>
    </subcellularLocation>
    <subcellularLocation>
        <location evidence="1">Nucleus membrane</location>
    </subcellularLocation>
</comment>
<proteinExistence type="inferred from homology"/>
<protein>
    <recommendedName>
        <fullName evidence="4">GTP cyclohydrolase 1 feedback regulatory protein</fullName>
    </recommendedName>
    <alternativeName>
        <fullName evidence="8">GTP cyclohydrolase I feedback regulatory protein</fullName>
    </alternativeName>
</protein>
<evidence type="ECO:0000256" key="4">
    <source>
        <dbReference type="ARBA" id="ARBA00020099"/>
    </source>
</evidence>
<name>A0A452TZ29_URSMA</name>
<dbReference type="Gene3D" id="3.30.1410.10">
    <property type="entry name" value="GTP cyclohydrolase I feedback regulatory protein GFRP"/>
    <property type="match status" value="1"/>
</dbReference>
<dbReference type="GO" id="GO:0044549">
    <property type="term" value="F:GTP cyclohydrolase binding"/>
    <property type="evidence" value="ECO:0007669"/>
    <property type="project" value="TreeGrafter"/>
</dbReference>
<comment type="similarity">
    <text evidence="3">Belongs to the GFRP family.</text>
</comment>
<dbReference type="GO" id="GO:0009890">
    <property type="term" value="P:negative regulation of biosynthetic process"/>
    <property type="evidence" value="ECO:0007669"/>
    <property type="project" value="InterPro"/>
</dbReference>
<evidence type="ECO:0000256" key="7">
    <source>
        <dbReference type="ARBA" id="ARBA00023242"/>
    </source>
</evidence>
<keyword evidence="6" id="KW-0472">Membrane</keyword>
<evidence type="ECO:0000313" key="12">
    <source>
        <dbReference type="Ensembl" id="ENSUMAP00000013712"/>
    </source>
</evidence>
<evidence type="ECO:0000256" key="2">
    <source>
        <dbReference type="ARBA" id="ARBA00004514"/>
    </source>
</evidence>
<feature type="region of interest" description="Disordered" evidence="11">
    <location>
        <begin position="1"/>
        <end position="22"/>
    </location>
</feature>
<reference evidence="12" key="1">
    <citation type="submission" date="2019-03" db="UniProtKB">
        <authorList>
            <consortium name="Ensembl"/>
        </authorList>
    </citation>
    <scope>IDENTIFICATION</scope>
</reference>
<dbReference type="PANTHER" id="PTHR16852:SF2">
    <property type="entry name" value="GTP CYCLOHYDROLASE 1 FEEDBACK REGULATORY PROTEIN"/>
    <property type="match status" value="1"/>
</dbReference>
<dbReference type="GeneTree" id="ENSGT01120000276258"/>
<dbReference type="OMA" id="FCEYFIS"/>
<dbReference type="GO" id="GO:0031965">
    <property type="term" value="C:nuclear membrane"/>
    <property type="evidence" value="ECO:0007669"/>
    <property type="project" value="UniProtKB-SubCell"/>
</dbReference>
<dbReference type="GO" id="GO:0005829">
    <property type="term" value="C:cytosol"/>
    <property type="evidence" value="ECO:0007669"/>
    <property type="project" value="UniProtKB-SubCell"/>
</dbReference>
<dbReference type="FunFam" id="3.30.1410.10:FF:000001">
    <property type="entry name" value="GTP cyclohydrolase 1 feedback regulatory protein"/>
    <property type="match status" value="1"/>
</dbReference>
<dbReference type="SUPFAM" id="SSF69761">
    <property type="entry name" value="GTP cyclohydrolase I feedback regulatory protein, GFRP"/>
    <property type="match status" value="1"/>
</dbReference>
<dbReference type="Ensembl" id="ENSUMAT00000016265.1">
    <property type="protein sequence ID" value="ENSUMAP00000013712.1"/>
    <property type="gene ID" value="ENSUMAG00000010091.1"/>
</dbReference>
<dbReference type="InterPro" id="IPR036717">
    <property type="entry name" value="GFRP_sf"/>
</dbReference>
<dbReference type="PANTHER" id="PTHR16852">
    <property type="entry name" value="GTP CYCLOHYDROLASE 1 FEEDBACK REGULATORY PROTEIN"/>
    <property type="match status" value="1"/>
</dbReference>
<evidence type="ECO:0000256" key="10">
    <source>
        <dbReference type="ARBA" id="ARBA00063525"/>
    </source>
</evidence>
<evidence type="ECO:0000256" key="5">
    <source>
        <dbReference type="ARBA" id="ARBA00022490"/>
    </source>
</evidence>
<evidence type="ECO:0000256" key="8">
    <source>
        <dbReference type="ARBA" id="ARBA00032599"/>
    </source>
</evidence>
<organism evidence="12">
    <name type="scientific">Ursus maritimus</name>
    <name type="common">Polar bear</name>
    <name type="synonym">Thalarctos maritimus</name>
    <dbReference type="NCBI Taxonomy" id="29073"/>
    <lineage>
        <taxon>Eukaryota</taxon>
        <taxon>Metazoa</taxon>
        <taxon>Chordata</taxon>
        <taxon>Craniata</taxon>
        <taxon>Vertebrata</taxon>
        <taxon>Euteleostomi</taxon>
        <taxon>Mammalia</taxon>
        <taxon>Eutheria</taxon>
        <taxon>Laurasiatheria</taxon>
        <taxon>Carnivora</taxon>
        <taxon>Caniformia</taxon>
        <taxon>Ursidae</taxon>
        <taxon>Ursus</taxon>
    </lineage>
</organism>
<dbReference type="InterPro" id="IPR009112">
    <property type="entry name" value="GTP_CycHdrlase_I_reg"/>
</dbReference>
<evidence type="ECO:0000256" key="1">
    <source>
        <dbReference type="ARBA" id="ARBA00004126"/>
    </source>
</evidence>
<comment type="subunit">
    <text evidence="10">Homopentamer. Forms a complex with GCH1 where a GCH1 homodecamer is sandwiched by two GFRP homopentamers. Interacts with GCH1.</text>
</comment>
<keyword evidence="7" id="KW-0539">Nucleus</keyword>
<evidence type="ECO:0000256" key="11">
    <source>
        <dbReference type="SAM" id="MobiDB-lite"/>
    </source>
</evidence>
<dbReference type="AlphaFoldDB" id="A0A452TZ29"/>
<evidence type="ECO:0000256" key="6">
    <source>
        <dbReference type="ARBA" id="ARBA00023136"/>
    </source>
</evidence>
<dbReference type="Pfam" id="PF06399">
    <property type="entry name" value="GFRP"/>
    <property type="match status" value="1"/>
</dbReference>
<keyword evidence="5" id="KW-0963">Cytoplasm</keyword>
<evidence type="ECO:0000256" key="3">
    <source>
        <dbReference type="ARBA" id="ARBA00007605"/>
    </source>
</evidence>
<evidence type="ECO:0000256" key="9">
    <source>
        <dbReference type="ARBA" id="ARBA00055241"/>
    </source>
</evidence>
<accession>A0A452TZ29</accession>
<comment type="function">
    <text evidence="9">Mediates tetrahydrobiopterin inhibition of GTP cyclohydrolase 1. This inhibition is reversed by L-phenylalanine.</text>
</comment>
<sequence length="103" mass="11683">MPHPLSSAQIHTEVGPTPVGDGRSAPELMWYLGASKRSVLGNHFCEYFISDPPCMVLDKLERKGFHVLSKREVGRRWCGACTRTHSLTLRSRWDTPFLRNSQS</sequence>